<reference evidence="2" key="1">
    <citation type="submission" date="2023-10" db="EMBL/GenBank/DDBJ databases">
        <title>Genome assembly of Pristionchus species.</title>
        <authorList>
            <person name="Yoshida K."/>
            <person name="Sommer R.J."/>
        </authorList>
    </citation>
    <scope>NUCLEOTIDE SEQUENCE</scope>
    <source>
        <strain evidence="2">RS0144</strain>
    </source>
</reference>
<proteinExistence type="predicted"/>
<accession>A0AAV5TZ73</accession>
<name>A0AAV5TZ73_9BILA</name>
<sequence>MPVMRRLSLVLILASTTQCRNITFINNCAEKTQVVSQSRSGGGTEVAALEAGERSTLSLPANPLLERLVYTSGSNGLTEAIITNFIFDRYEINVERGFDVGVRIESEAGPQYTLTCGNANCAENPDYPGRILISFSYSFDWCITSSVGIRTLAPTLQTTTNRLQHQSSKSVRCPLRTRFWSTQLGENATLDQTPLID</sequence>
<evidence type="ECO:0000313" key="3">
    <source>
        <dbReference type="Proteomes" id="UP001432027"/>
    </source>
</evidence>
<feature type="non-terminal residue" evidence="2">
    <location>
        <position position="197"/>
    </location>
</feature>
<protein>
    <submittedName>
        <fullName evidence="2">Uncharacterized protein</fullName>
    </submittedName>
</protein>
<dbReference type="AlphaFoldDB" id="A0AAV5TZ73"/>
<evidence type="ECO:0000256" key="1">
    <source>
        <dbReference type="SAM" id="SignalP"/>
    </source>
</evidence>
<feature type="signal peptide" evidence="1">
    <location>
        <begin position="1"/>
        <end position="19"/>
    </location>
</feature>
<gene>
    <name evidence="2" type="ORF">PENTCL1PPCAC_21582</name>
</gene>
<keyword evidence="1" id="KW-0732">Signal</keyword>
<feature type="chain" id="PRO_5043562914" evidence="1">
    <location>
        <begin position="20"/>
        <end position="197"/>
    </location>
</feature>
<comment type="caution">
    <text evidence="2">The sequence shown here is derived from an EMBL/GenBank/DDBJ whole genome shotgun (WGS) entry which is preliminary data.</text>
</comment>
<evidence type="ECO:0000313" key="2">
    <source>
        <dbReference type="EMBL" id="GMS99407.1"/>
    </source>
</evidence>
<organism evidence="2 3">
    <name type="scientific">Pristionchus entomophagus</name>
    <dbReference type="NCBI Taxonomy" id="358040"/>
    <lineage>
        <taxon>Eukaryota</taxon>
        <taxon>Metazoa</taxon>
        <taxon>Ecdysozoa</taxon>
        <taxon>Nematoda</taxon>
        <taxon>Chromadorea</taxon>
        <taxon>Rhabditida</taxon>
        <taxon>Rhabditina</taxon>
        <taxon>Diplogasteromorpha</taxon>
        <taxon>Diplogasteroidea</taxon>
        <taxon>Neodiplogasteridae</taxon>
        <taxon>Pristionchus</taxon>
    </lineage>
</organism>
<dbReference type="EMBL" id="BTSX01000005">
    <property type="protein sequence ID" value="GMS99407.1"/>
    <property type="molecule type" value="Genomic_DNA"/>
</dbReference>
<keyword evidence="3" id="KW-1185">Reference proteome</keyword>
<dbReference type="Proteomes" id="UP001432027">
    <property type="component" value="Unassembled WGS sequence"/>
</dbReference>